<dbReference type="Proteomes" id="UP000192611">
    <property type="component" value="Unassembled WGS sequence"/>
</dbReference>
<dbReference type="InterPro" id="IPR037187">
    <property type="entry name" value="DnaK_N"/>
</dbReference>
<dbReference type="PANTHER" id="PTHR33823">
    <property type="entry name" value="RNA POLYMERASE-BINDING TRANSCRIPTION FACTOR DKSA-RELATED"/>
    <property type="match status" value="1"/>
</dbReference>
<feature type="zinc finger region" description="dksA C4-type" evidence="4">
    <location>
        <begin position="91"/>
        <end position="115"/>
    </location>
</feature>
<dbReference type="SUPFAM" id="SSF109635">
    <property type="entry name" value="DnaK suppressor protein DksA, alpha-hairpin domain"/>
    <property type="match status" value="1"/>
</dbReference>
<accession>A0A1W9S194</accession>
<protein>
    <recommendedName>
        <fullName evidence="5">Zinc finger DksA/TraR C4-type domain-containing protein</fullName>
    </recommendedName>
</protein>
<dbReference type="AlphaFoldDB" id="A0A1W9S194"/>
<dbReference type="GO" id="GO:0008270">
    <property type="term" value="F:zinc ion binding"/>
    <property type="evidence" value="ECO:0007669"/>
    <property type="project" value="UniProtKB-KW"/>
</dbReference>
<comment type="caution">
    <text evidence="6">The sequence shown here is derived from an EMBL/GenBank/DDBJ whole genome shotgun (WGS) entry which is preliminary data.</text>
</comment>
<dbReference type="Gene3D" id="1.20.120.910">
    <property type="entry name" value="DksA, coiled-coil domain"/>
    <property type="match status" value="1"/>
</dbReference>
<evidence type="ECO:0000259" key="5">
    <source>
        <dbReference type="Pfam" id="PF01258"/>
    </source>
</evidence>
<proteinExistence type="predicted"/>
<evidence type="ECO:0000256" key="4">
    <source>
        <dbReference type="PROSITE-ProRule" id="PRU00510"/>
    </source>
</evidence>
<evidence type="ECO:0000256" key="2">
    <source>
        <dbReference type="ARBA" id="ARBA00022771"/>
    </source>
</evidence>
<reference evidence="7" key="1">
    <citation type="submission" date="2017-03" db="EMBL/GenBank/DDBJ databases">
        <title>Novel pathways for hydrocarbon cycling and metabolic interdependencies in hydrothermal sediment communities.</title>
        <authorList>
            <person name="Dombrowski N."/>
            <person name="Seitz K."/>
            <person name="Teske A."/>
            <person name="Baker B."/>
        </authorList>
    </citation>
    <scope>NUCLEOTIDE SEQUENCE [LARGE SCALE GENOMIC DNA]</scope>
</reference>
<organism evidence="6 7">
    <name type="scientific">Candidatus Coatesbacteria bacterium 4484_99</name>
    <dbReference type="NCBI Taxonomy" id="1970774"/>
    <lineage>
        <taxon>Bacteria</taxon>
        <taxon>Candidatus Coatesiibacteriota</taxon>
    </lineage>
</organism>
<dbReference type="Pfam" id="PF01258">
    <property type="entry name" value="zf-dskA_traR"/>
    <property type="match status" value="1"/>
</dbReference>
<dbReference type="SUPFAM" id="SSF57716">
    <property type="entry name" value="Glucocorticoid receptor-like (DNA-binding domain)"/>
    <property type="match status" value="1"/>
</dbReference>
<dbReference type="EMBL" id="NATQ01000052">
    <property type="protein sequence ID" value="OQX90455.1"/>
    <property type="molecule type" value="Genomic_DNA"/>
</dbReference>
<keyword evidence="2" id="KW-0863">Zinc-finger</keyword>
<dbReference type="InterPro" id="IPR000962">
    <property type="entry name" value="Znf_DskA_TraR"/>
</dbReference>
<keyword evidence="1" id="KW-0479">Metal-binding</keyword>
<sequence>MRRRELEEFKKALLEERKRIITTIKRKQRDLMERDSDHQGTLSSLLINPAEVSDNSHSREMTAELINRINRVVRQIDDALERINDGSFGICILCKSPIPLERLRAIPYTPYCVKCQMKFERSKVIVN</sequence>
<evidence type="ECO:0000256" key="3">
    <source>
        <dbReference type="ARBA" id="ARBA00022833"/>
    </source>
</evidence>
<evidence type="ECO:0000313" key="6">
    <source>
        <dbReference type="EMBL" id="OQX90455.1"/>
    </source>
</evidence>
<gene>
    <name evidence="6" type="ORF">B6D57_03090</name>
</gene>
<feature type="domain" description="Zinc finger DksA/TraR C4-type" evidence="5">
    <location>
        <begin position="86"/>
        <end position="121"/>
    </location>
</feature>
<dbReference type="PROSITE" id="PS51128">
    <property type="entry name" value="ZF_DKSA_2"/>
    <property type="match status" value="1"/>
</dbReference>
<keyword evidence="3" id="KW-0862">Zinc</keyword>
<name>A0A1W9S194_9BACT</name>
<evidence type="ECO:0000313" key="7">
    <source>
        <dbReference type="Proteomes" id="UP000192611"/>
    </source>
</evidence>
<evidence type="ECO:0000256" key="1">
    <source>
        <dbReference type="ARBA" id="ARBA00022723"/>
    </source>
</evidence>
<dbReference type="PANTHER" id="PTHR33823:SF4">
    <property type="entry name" value="GENERAL STRESS PROTEIN 16O"/>
    <property type="match status" value="1"/>
</dbReference>